<protein>
    <submittedName>
        <fullName evidence="1">Uncharacterized protein</fullName>
    </submittedName>
</protein>
<keyword evidence="2" id="KW-1185">Reference proteome</keyword>
<accession>A0A2W2CLD4</accession>
<organism evidence="1 2">
    <name type="scientific">Jiangella anatolica</name>
    <dbReference type="NCBI Taxonomy" id="2670374"/>
    <lineage>
        <taxon>Bacteria</taxon>
        <taxon>Bacillati</taxon>
        <taxon>Actinomycetota</taxon>
        <taxon>Actinomycetes</taxon>
        <taxon>Jiangellales</taxon>
        <taxon>Jiangellaceae</taxon>
        <taxon>Jiangella</taxon>
    </lineage>
</organism>
<gene>
    <name evidence="1" type="ORF">C1I92_23125</name>
</gene>
<dbReference type="SUPFAM" id="SSF159888">
    <property type="entry name" value="YdhG-like"/>
    <property type="match status" value="1"/>
</dbReference>
<dbReference type="EMBL" id="POTW01000069">
    <property type="protein sequence ID" value="PZF81003.1"/>
    <property type="molecule type" value="Genomic_DNA"/>
</dbReference>
<dbReference type="Gene3D" id="3.90.1150.200">
    <property type="match status" value="1"/>
</dbReference>
<reference evidence="1 2" key="1">
    <citation type="submission" date="2018-01" db="EMBL/GenBank/DDBJ databases">
        <title>Draft genome sequence of Jiangella sp. GTF31.</title>
        <authorList>
            <person name="Sahin N."/>
            <person name="Ay H."/>
            <person name="Saygin H."/>
        </authorList>
    </citation>
    <scope>NUCLEOTIDE SEQUENCE [LARGE SCALE GENOMIC DNA]</scope>
    <source>
        <strain evidence="1 2">GTF31</strain>
    </source>
</reference>
<proteinExistence type="predicted"/>
<evidence type="ECO:0000313" key="2">
    <source>
        <dbReference type="Proteomes" id="UP000248764"/>
    </source>
</evidence>
<dbReference type="AlphaFoldDB" id="A0A2W2CLD4"/>
<name>A0A2W2CLD4_9ACTN</name>
<sequence>MSTQPDATYGGFDEAERAAMKERAKELKKGKKAKADPEADLLEKIAEMPESDRVLAERLHALISAEVPELAPRTWYGQPAYARNGKVVCFFQAAAKFGTDYATFGFNEAPLLDNGTMWPTAFGITRLTAEDEELLISLVKKAAGVS</sequence>
<evidence type="ECO:0000313" key="1">
    <source>
        <dbReference type="EMBL" id="PZF81003.1"/>
    </source>
</evidence>
<dbReference type="RefSeq" id="WP_111257012.1">
    <property type="nucleotide sequence ID" value="NZ_POTW01000069.1"/>
</dbReference>
<comment type="caution">
    <text evidence="1">The sequence shown here is derived from an EMBL/GenBank/DDBJ whole genome shotgun (WGS) entry which is preliminary data.</text>
</comment>
<dbReference type="Proteomes" id="UP000248764">
    <property type="component" value="Unassembled WGS sequence"/>
</dbReference>